<comment type="caution">
    <text evidence="1">The sequence shown here is derived from an EMBL/GenBank/DDBJ whole genome shotgun (WGS) entry which is preliminary data.</text>
</comment>
<proteinExistence type="predicted"/>
<dbReference type="RefSeq" id="WP_107242032.1">
    <property type="nucleotide sequence ID" value="NZ_PYMJ01000005.1"/>
</dbReference>
<organism evidence="1 2">
    <name type="scientific">Photobacterium frigidiphilum</name>
    <dbReference type="NCBI Taxonomy" id="264736"/>
    <lineage>
        <taxon>Bacteria</taxon>
        <taxon>Pseudomonadati</taxon>
        <taxon>Pseudomonadota</taxon>
        <taxon>Gammaproteobacteria</taxon>
        <taxon>Vibrionales</taxon>
        <taxon>Vibrionaceae</taxon>
        <taxon>Photobacterium</taxon>
    </lineage>
</organism>
<accession>A0A2T3JLH2</accession>
<protein>
    <submittedName>
        <fullName evidence="1">Uncharacterized protein</fullName>
    </submittedName>
</protein>
<evidence type="ECO:0000313" key="2">
    <source>
        <dbReference type="Proteomes" id="UP000240987"/>
    </source>
</evidence>
<dbReference type="EMBL" id="PYMJ01000005">
    <property type="protein sequence ID" value="PSU49818.1"/>
    <property type="molecule type" value="Genomic_DNA"/>
</dbReference>
<dbReference type="InterPro" id="IPR058085">
    <property type="entry name" value="PP_RS20740-like"/>
</dbReference>
<evidence type="ECO:0000313" key="1">
    <source>
        <dbReference type="EMBL" id="PSU49818.1"/>
    </source>
</evidence>
<dbReference type="Proteomes" id="UP000240987">
    <property type="component" value="Unassembled WGS sequence"/>
</dbReference>
<reference evidence="1 2" key="1">
    <citation type="submission" date="2018-01" db="EMBL/GenBank/DDBJ databases">
        <title>Whole genome sequencing of Histamine producing bacteria.</title>
        <authorList>
            <person name="Butler K."/>
        </authorList>
    </citation>
    <scope>NUCLEOTIDE SEQUENCE [LARGE SCALE GENOMIC DNA]</scope>
    <source>
        <strain evidence="1 2">JCM 12947</strain>
    </source>
</reference>
<name>A0A2T3JLH2_9GAMM</name>
<dbReference type="OrthoDB" id="5137090at2"/>
<sequence length="391" mass="45314">MNLFDSDDSLIDDEVFGSITQPLSKEFKPWHKPRKQFIRDKQWLEQFKRLMGSSKYNNIDSMNYFGLPGGDLLDINYIYEGMINSRRSGSKRLGFHGFINSSTDFAKAEGELSKILDNERIEGKSKIEKFNFEDLMKRNSDAWIRVKNFGEYHFINLDFCNNVMSYNTLMSMYNLLDYQMQKVVGLPWLLCITTRLNKDSTTDSIVAKFETIINESLGTEQLKCKIEECFSEVYTYFSDESDNSDINGVEDKCLINQILQICLVLWILKEAALRNFNVTLKSSMKYSVDLFERDADMHSFVFCFEKEETVIPDCLGLAGENIPEINDIDFGTIASPALDKLSKTSDVDYILEQDKTVLNTYADEMISWLSRCGYDTSTYKEFMTDHHGYEF</sequence>
<dbReference type="AlphaFoldDB" id="A0A2T3JLH2"/>
<keyword evidence="2" id="KW-1185">Reference proteome</keyword>
<gene>
    <name evidence="1" type="ORF">C9J12_06790</name>
</gene>
<dbReference type="NCBIfam" id="NF047698">
    <property type="entry name" value="PP_RS20740_fam"/>
    <property type="match status" value="1"/>
</dbReference>